<evidence type="ECO:0000313" key="2">
    <source>
        <dbReference type="EMBL" id="RBQ29982.1"/>
    </source>
</evidence>
<dbReference type="Proteomes" id="UP000252669">
    <property type="component" value="Unassembled WGS sequence"/>
</dbReference>
<dbReference type="InterPro" id="IPR007419">
    <property type="entry name" value="BFD-like_2Fe2S-bd_dom"/>
</dbReference>
<comment type="caution">
    <text evidence="2">The sequence shown here is derived from an EMBL/GenBank/DDBJ whole genome shotgun (WGS) entry which is preliminary data.</text>
</comment>
<dbReference type="EMBL" id="PDKB01000002">
    <property type="protein sequence ID" value="RBQ29982.1"/>
    <property type="molecule type" value="Genomic_DNA"/>
</dbReference>
<dbReference type="OrthoDB" id="5347051at2"/>
<gene>
    <name evidence="2" type="ORF">CRU91_01495</name>
</gene>
<protein>
    <submittedName>
        <fullName evidence="2">(2Fe-2S)-binding protein</fullName>
    </submittedName>
</protein>
<accession>A0A366MX41</accession>
<feature type="domain" description="BFD-like [2Fe-2S]-binding" evidence="1">
    <location>
        <begin position="10"/>
        <end position="55"/>
    </location>
</feature>
<keyword evidence="3" id="KW-1185">Reference proteome</keyword>
<dbReference type="InterPro" id="IPR041854">
    <property type="entry name" value="BFD-like_2Fe2S-bd_dom_sf"/>
</dbReference>
<evidence type="ECO:0000313" key="3">
    <source>
        <dbReference type="Proteomes" id="UP000252669"/>
    </source>
</evidence>
<sequence>MARNFPHSFIVCECKQVSLGEIIYAIKEKGAKNLEDIENITDAGSSCGCCRSAKDDIGEQKMQLYIEDILNKFVKE</sequence>
<dbReference type="AlphaFoldDB" id="A0A366MX41"/>
<dbReference type="Gene3D" id="1.10.10.1100">
    <property type="entry name" value="BFD-like [2Fe-2S]-binding domain"/>
    <property type="match status" value="1"/>
</dbReference>
<proteinExistence type="predicted"/>
<dbReference type="Pfam" id="PF04324">
    <property type="entry name" value="Fer2_BFD"/>
    <property type="match status" value="1"/>
</dbReference>
<evidence type="ECO:0000259" key="1">
    <source>
        <dbReference type="Pfam" id="PF04324"/>
    </source>
</evidence>
<name>A0A366MX41_9BACT</name>
<organism evidence="2 3">
    <name type="scientific">Aliarcobacter vitoriensis</name>
    <dbReference type="NCBI Taxonomy" id="2011099"/>
    <lineage>
        <taxon>Bacteria</taxon>
        <taxon>Pseudomonadati</taxon>
        <taxon>Campylobacterota</taxon>
        <taxon>Epsilonproteobacteria</taxon>
        <taxon>Campylobacterales</taxon>
        <taxon>Arcobacteraceae</taxon>
        <taxon>Aliarcobacter</taxon>
    </lineage>
</organism>
<reference evidence="2 3" key="1">
    <citation type="submission" date="2017-10" db="EMBL/GenBank/DDBJ databases">
        <title>Genomics of the genus Arcobacter.</title>
        <authorList>
            <person name="Perez-Cataluna A."/>
            <person name="Figueras M.J."/>
        </authorList>
    </citation>
    <scope>NUCLEOTIDE SEQUENCE [LARGE SCALE GENOMIC DNA]</scope>
    <source>
        <strain evidence="2 3">CECT 9230</strain>
    </source>
</reference>
<dbReference type="RefSeq" id="WP_113892668.1">
    <property type="nucleotide sequence ID" value="NZ_CP182882.1"/>
</dbReference>